<reference evidence="4" key="1">
    <citation type="submission" date="2016-10" db="EMBL/GenBank/DDBJ databases">
        <authorList>
            <person name="Varghese N."/>
            <person name="Submissions S."/>
        </authorList>
    </citation>
    <scope>NUCLEOTIDE SEQUENCE [LARGE SCALE GENOMIC DNA]</scope>
    <source>
        <strain evidence="4">CGMCC 4.5579</strain>
    </source>
</reference>
<dbReference type="Proteomes" id="UP000198727">
    <property type="component" value="Unassembled WGS sequence"/>
</dbReference>
<evidence type="ECO:0000259" key="2">
    <source>
        <dbReference type="Pfam" id="PF03364"/>
    </source>
</evidence>
<dbReference type="EMBL" id="FOWW01000006">
    <property type="protein sequence ID" value="SFQ30941.1"/>
    <property type="molecule type" value="Genomic_DNA"/>
</dbReference>
<dbReference type="AlphaFoldDB" id="A0A1I5XG50"/>
<feature type="domain" description="Coenzyme Q-binding protein COQ10 START" evidence="2">
    <location>
        <begin position="10"/>
        <end position="116"/>
    </location>
</feature>
<protein>
    <submittedName>
        <fullName evidence="3">Polyketide cyclase / dehydrase and lipid transport</fullName>
    </submittedName>
</protein>
<dbReference type="PANTHER" id="PTHR33824">
    <property type="entry name" value="POLYKETIDE CYCLASE/DEHYDRASE AND LIPID TRANSPORT SUPERFAMILY PROTEIN"/>
    <property type="match status" value="1"/>
</dbReference>
<feature type="region of interest" description="Disordered" evidence="1">
    <location>
        <begin position="154"/>
        <end position="177"/>
    </location>
</feature>
<dbReference type="InterPro" id="IPR023393">
    <property type="entry name" value="START-like_dom_sf"/>
</dbReference>
<sequence length="177" mass="20140">MRTIQEFVDIRAPITTVYDQWTQFETFPSFLQHVDAVEQRTDTHLHWVLRAAGARVELDVEIVEQRPDERVVWQCVRGPRHRGLALFLCLDDTTTRLELHVDYQPETVAGKAVALAPLGHLVRGELARFKDFVEQRGRATGAWRGEVRRPVQRAEVREPGVADPGGTSRRSIPPLGD</sequence>
<evidence type="ECO:0000313" key="3">
    <source>
        <dbReference type="EMBL" id="SFQ30941.1"/>
    </source>
</evidence>
<dbReference type="RefSeq" id="WP_092531408.1">
    <property type="nucleotide sequence ID" value="NZ_FOWW01000006.1"/>
</dbReference>
<organism evidence="3 4">
    <name type="scientific">Amycolatopsis arida</name>
    <dbReference type="NCBI Taxonomy" id="587909"/>
    <lineage>
        <taxon>Bacteria</taxon>
        <taxon>Bacillati</taxon>
        <taxon>Actinomycetota</taxon>
        <taxon>Actinomycetes</taxon>
        <taxon>Pseudonocardiales</taxon>
        <taxon>Pseudonocardiaceae</taxon>
        <taxon>Amycolatopsis</taxon>
    </lineage>
</organism>
<dbReference type="SUPFAM" id="SSF55961">
    <property type="entry name" value="Bet v1-like"/>
    <property type="match status" value="1"/>
</dbReference>
<evidence type="ECO:0000313" key="4">
    <source>
        <dbReference type="Proteomes" id="UP000198727"/>
    </source>
</evidence>
<dbReference type="InterPro" id="IPR047137">
    <property type="entry name" value="ORF3"/>
</dbReference>
<dbReference type="CDD" id="cd07817">
    <property type="entry name" value="SRPBCC_8"/>
    <property type="match status" value="1"/>
</dbReference>
<dbReference type="PANTHER" id="PTHR33824:SF7">
    <property type="entry name" value="POLYKETIDE CYCLASE_DEHYDRASE AND LIPID TRANSPORT SUPERFAMILY PROTEIN"/>
    <property type="match status" value="1"/>
</dbReference>
<accession>A0A1I5XG50</accession>
<evidence type="ECO:0000256" key="1">
    <source>
        <dbReference type="SAM" id="MobiDB-lite"/>
    </source>
</evidence>
<dbReference type="Gene3D" id="3.30.530.20">
    <property type="match status" value="1"/>
</dbReference>
<proteinExistence type="predicted"/>
<keyword evidence="4" id="KW-1185">Reference proteome</keyword>
<name>A0A1I5XG50_9PSEU</name>
<dbReference type="InterPro" id="IPR005031">
    <property type="entry name" value="COQ10_START"/>
</dbReference>
<dbReference type="STRING" id="587909.SAMN05421810_10642"/>
<gene>
    <name evidence="3" type="ORF">SAMN05421810_10642</name>
</gene>
<dbReference type="Pfam" id="PF03364">
    <property type="entry name" value="Polyketide_cyc"/>
    <property type="match status" value="1"/>
</dbReference>
<dbReference type="OrthoDB" id="3695445at2"/>